<evidence type="ECO:0000256" key="9">
    <source>
        <dbReference type="ARBA" id="ARBA00023163"/>
    </source>
</evidence>
<dbReference type="SUPFAM" id="SSF57667">
    <property type="entry name" value="beta-beta-alpha zinc fingers"/>
    <property type="match status" value="1"/>
</dbReference>
<feature type="domain" description="C2H2-type" evidence="13">
    <location>
        <begin position="103"/>
        <end position="130"/>
    </location>
</feature>
<keyword evidence="9" id="KW-0804">Transcription</keyword>
<feature type="domain" description="C2H2-type" evidence="13">
    <location>
        <begin position="75"/>
        <end position="102"/>
    </location>
</feature>
<comment type="similarity">
    <text evidence="2">Belongs to the krueppel C2H2-type zinc-finger protein family.</text>
</comment>
<keyword evidence="3" id="KW-0479">Metal-binding</keyword>
<name>A0A5N5SKX4_9CRUS</name>
<evidence type="ECO:0000256" key="11">
    <source>
        <dbReference type="ARBA" id="ARBA00037948"/>
    </source>
</evidence>
<evidence type="ECO:0000256" key="5">
    <source>
        <dbReference type="ARBA" id="ARBA00022771"/>
    </source>
</evidence>
<dbReference type="GO" id="GO:0005634">
    <property type="term" value="C:nucleus"/>
    <property type="evidence" value="ECO:0007669"/>
    <property type="project" value="UniProtKB-SubCell"/>
</dbReference>
<evidence type="ECO:0000256" key="3">
    <source>
        <dbReference type="ARBA" id="ARBA00022723"/>
    </source>
</evidence>
<organism evidence="14 15">
    <name type="scientific">Armadillidium nasatum</name>
    <dbReference type="NCBI Taxonomy" id="96803"/>
    <lineage>
        <taxon>Eukaryota</taxon>
        <taxon>Metazoa</taxon>
        <taxon>Ecdysozoa</taxon>
        <taxon>Arthropoda</taxon>
        <taxon>Crustacea</taxon>
        <taxon>Multicrustacea</taxon>
        <taxon>Malacostraca</taxon>
        <taxon>Eumalacostraca</taxon>
        <taxon>Peracarida</taxon>
        <taxon>Isopoda</taxon>
        <taxon>Oniscidea</taxon>
        <taxon>Crinocheta</taxon>
        <taxon>Armadillidiidae</taxon>
        <taxon>Armadillidium</taxon>
    </lineage>
</organism>
<accession>A0A5N5SKX4</accession>
<keyword evidence="6" id="KW-0862">Zinc</keyword>
<dbReference type="Gene3D" id="3.30.160.60">
    <property type="entry name" value="Classic Zinc Finger"/>
    <property type="match status" value="2"/>
</dbReference>
<keyword evidence="4" id="KW-0677">Repeat</keyword>
<keyword evidence="7" id="KW-0805">Transcription regulation</keyword>
<dbReference type="InterPro" id="IPR050527">
    <property type="entry name" value="Snail/Krueppel_Znf"/>
</dbReference>
<evidence type="ECO:0000256" key="7">
    <source>
        <dbReference type="ARBA" id="ARBA00023015"/>
    </source>
</evidence>
<comment type="subcellular location">
    <subcellularLocation>
        <location evidence="1">Nucleus</location>
    </subcellularLocation>
</comment>
<comment type="similarity">
    <text evidence="11">Belongs to the snail C2H2-type zinc-finger protein family.</text>
</comment>
<proteinExistence type="inferred from homology"/>
<evidence type="ECO:0000313" key="14">
    <source>
        <dbReference type="EMBL" id="KAB7494735.1"/>
    </source>
</evidence>
<dbReference type="Proteomes" id="UP000326759">
    <property type="component" value="Unassembled WGS sequence"/>
</dbReference>
<dbReference type="InterPro" id="IPR013087">
    <property type="entry name" value="Znf_C2H2_type"/>
</dbReference>
<dbReference type="OrthoDB" id="6341509at2759"/>
<feature type="non-terminal residue" evidence="14">
    <location>
        <position position="135"/>
    </location>
</feature>
<dbReference type="GO" id="GO:0000978">
    <property type="term" value="F:RNA polymerase II cis-regulatory region sequence-specific DNA binding"/>
    <property type="evidence" value="ECO:0007669"/>
    <property type="project" value="TreeGrafter"/>
</dbReference>
<dbReference type="AlphaFoldDB" id="A0A5N5SKX4"/>
<dbReference type="EMBL" id="SEYY01023627">
    <property type="protein sequence ID" value="KAB7494735.1"/>
    <property type="molecule type" value="Genomic_DNA"/>
</dbReference>
<dbReference type="InterPro" id="IPR036236">
    <property type="entry name" value="Znf_C2H2_sf"/>
</dbReference>
<dbReference type="SMART" id="SM00355">
    <property type="entry name" value="ZnF_C2H2"/>
    <property type="match status" value="2"/>
</dbReference>
<protein>
    <submittedName>
        <fullName evidence="14">Zinc finger and BTB domain-containing protein 46</fullName>
    </submittedName>
</protein>
<evidence type="ECO:0000256" key="4">
    <source>
        <dbReference type="ARBA" id="ARBA00022737"/>
    </source>
</evidence>
<dbReference type="PROSITE" id="PS50157">
    <property type="entry name" value="ZINC_FINGER_C2H2_2"/>
    <property type="match status" value="2"/>
</dbReference>
<sequence length="135" mass="15768">MIRSSRITRYKFIMNIKCEVEFTEEFEGNIKDELTCAFPIKHSEFSKENEGEEEFSEDNNAKNIVRSRVKDTKKFQCPVCPFTACHKSRIKSHSLVHSGEKPYKCSHCDFASNRKTNLNKHLLRHSDTKLFSCSQ</sequence>
<evidence type="ECO:0000256" key="12">
    <source>
        <dbReference type="PROSITE-ProRule" id="PRU00042"/>
    </source>
</evidence>
<dbReference type="PANTHER" id="PTHR24388">
    <property type="entry name" value="ZINC FINGER PROTEIN"/>
    <property type="match status" value="1"/>
</dbReference>
<keyword evidence="15" id="KW-1185">Reference proteome</keyword>
<keyword evidence="10" id="KW-0539">Nucleus</keyword>
<evidence type="ECO:0000313" key="15">
    <source>
        <dbReference type="Proteomes" id="UP000326759"/>
    </source>
</evidence>
<keyword evidence="8" id="KW-0238">DNA-binding</keyword>
<reference evidence="14 15" key="1">
    <citation type="journal article" date="2019" name="PLoS Biol.">
        <title>Sex chromosomes control vertical transmission of feminizing Wolbachia symbionts in an isopod.</title>
        <authorList>
            <person name="Becking T."/>
            <person name="Chebbi M.A."/>
            <person name="Giraud I."/>
            <person name="Moumen B."/>
            <person name="Laverre T."/>
            <person name="Caubet Y."/>
            <person name="Peccoud J."/>
            <person name="Gilbert C."/>
            <person name="Cordaux R."/>
        </authorList>
    </citation>
    <scope>NUCLEOTIDE SEQUENCE [LARGE SCALE GENOMIC DNA]</scope>
    <source>
        <strain evidence="14">ANa2</strain>
        <tissue evidence="14">Whole body excluding digestive tract and cuticle</tissue>
    </source>
</reference>
<evidence type="ECO:0000259" key="13">
    <source>
        <dbReference type="PROSITE" id="PS50157"/>
    </source>
</evidence>
<dbReference type="FunFam" id="3.30.160.60:FF:002319">
    <property type="entry name" value="Uncharacterized protein"/>
    <property type="match status" value="1"/>
</dbReference>
<gene>
    <name evidence="14" type="primary">Zbtb46</name>
    <name evidence="14" type="ORF">Anas_07293</name>
</gene>
<evidence type="ECO:0000256" key="8">
    <source>
        <dbReference type="ARBA" id="ARBA00023125"/>
    </source>
</evidence>
<keyword evidence="5 12" id="KW-0863">Zinc-finger</keyword>
<dbReference type="PANTHER" id="PTHR24388:SF96">
    <property type="entry name" value="GENE, 32687-RELATED"/>
    <property type="match status" value="1"/>
</dbReference>
<evidence type="ECO:0000256" key="10">
    <source>
        <dbReference type="ARBA" id="ARBA00023242"/>
    </source>
</evidence>
<evidence type="ECO:0000256" key="2">
    <source>
        <dbReference type="ARBA" id="ARBA00006991"/>
    </source>
</evidence>
<dbReference type="GO" id="GO:0000981">
    <property type="term" value="F:DNA-binding transcription factor activity, RNA polymerase II-specific"/>
    <property type="evidence" value="ECO:0007669"/>
    <property type="project" value="TreeGrafter"/>
</dbReference>
<comment type="caution">
    <text evidence="14">The sequence shown here is derived from an EMBL/GenBank/DDBJ whole genome shotgun (WGS) entry which is preliminary data.</text>
</comment>
<dbReference type="GO" id="GO:0008270">
    <property type="term" value="F:zinc ion binding"/>
    <property type="evidence" value="ECO:0007669"/>
    <property type="project" value="UniProtKB-KW"/>
</dbReference>
<evidence type="ECO:0000256" key="6">
    <source>
        <dbReference type="ARBA" id="ARBA00022833"/>
    </source>
</evidence>
<evidence type="ECO:0000256" key="1">
    <source>
        <dbReference type="ARBA" id="ARBA00004123"/>
    </source>
</evidence>